<dbReference type="Proteomes" id="UP001570511">
    <property type="component" value="Unassembled WGS sequence"/>
</dbReference>
<dbReference type="InterPro" id="IPR000572">
    <property type="entry name" value="OxRdtase_Mopterin-bd_dom"/>
</dbReference>
<proteinExistence type="predicted"/>
<evidence type="ECO:0000256" key="1">
    <source>
        <dbReference type="SAM" id="MobiDB-lite"/>
    </source>
</evidence>
<feature type="transmembrane region" description="Helical" evidence="2">
    <location>
        <begin position="60"/>
        <end position="82"/>
    </location>
</feature>
<feature type="domain" description="Moybdenum cofactor oxidoreductase dimerisation" evidence="4">
    <location>
        <begin position="423"/>
        <end position="497"/>
    </location>
</feature>
<gene>
    <name evidence="5" type="ORF">OS889_08280</name>
</gene>
<feature type="transmembrane region" description="Helical" evidence="2">
    <location>
        <begin position="94"/>
        <end position="113"/>
    </location>
</feature>
<dbReference type="SUPFAM" id="SSF56524">
    <property type="entry name" value="Oxidoreductase molybdopterin-binding domain"/>
    <property type="match status" value="1"/>
</dbReference>
<accession>A0ABD5MEE3</accession>
<keyword evidence="2" id="KW-0812">Transmembrane</keyword>
<evidence type="ECO:0000259" key="3">
    <source>
        <dbReference type="Pfam" id="PF00174"/>
    </source>
</evidence>
<feature type="region of interest" description="Disordered" evidence="1">
    <location>
        <begin position="492"/>
        <end position="516"/>
    </location>
</feature>
<dbReference type="Gene3D" id="3.90.420.10">
    <property type="entry name" value="Oxidoreductase, molybdopterin-binding domain"/>
    <property type="match status" value="1"/>
</dbReference>
<dbReference type="PANTHER" id="PTHR19372">
    <property type="entry name" value="SULFITE REDUCTASE"/>
    <property type="match status" value="1"/>
</dbReference>
<keyword evidence="6" id="KW-1185">Reference proteome</keyword>
<dbReference type="Gene3D" id="2.60.40.650">
    <property type="match status" value="1"/>
</dbReference>
<evidence type="ECO:0000313" key="6">
    <source>
        <dbReference type="Proteomes" id="UP001570511"/>
    </source>
</evidence>
<dbReference type="PANTHER" id="PTHR19372:SF7">
    <property type="entry name" value="SULFITE OXIDASE, MITOCHONDRIAL"/>
    <property type="match status" value="1"/>
</dbReference>
<protein>
    <submittedName>
        <fullName evidence="5">Molybdopterin-dependent oxidoreductase</fullName>
    </submittedName>
</protein>
<dbReference type="InterPro" id="IPR014756">
    <property type="entry name" value="Ig_E-set"/>
</dbReference>
<dbReference type="InterPro" id="IPR036374">
    <property type="entry name" value="OxRdtase_Mopterin-bd_sf"/>
</dbReference>
<organism evidence="5 6">
    <name type="scientific">Halobellus rubicundus</name>
    <dbReference type="NCBI Taxonomy" id="2996466"/>
    <lineage>
        <taxon>Archaea</taxon>
        <taxon>Methanobacteriati</taxon>
        <taxon>Methanobacteriota</taxon>
        <taxon>Stenosarchaea group</taxon>
        <taxon>Halobacteria</taxon>
        <taxon>Halobacteriales</taxon>
        <taxon>Haloferacaceae</taxon>
        <taxon>Halobellus</taxon>
    </lineage>
</organism>
<feature type="transmembrane region" description="Helical" evidence="2">
    <location>
        <begin position="151"/>
        <end position="170"/>
    </location>
</feature>
<evidence type="ECO:0000259" key="4">
    <source>
        <dbReference type="Pfam" id="PF03404"/>
    </source>
</evidence>
<keyword evidence="2" id="KW-0472">Membrane</keyword>
<evidence type="ECO:0000313" key="5">
    <source>
        <dbReference type="EMBL" id="MFA1610999.1"/>
    </source>
</evidence>
<dbReference type="Pfam" id="PF00174">
    <property type="entry name" value="Oxidored_molyb"/>
    <property type="match status" value="1"/>
</dbReference>
<dbReference type="InterPro" id="IPR005066">
    <property type="entry name" value="MoCF_OxRdtse_dimer"/>
</dbReference>
<name>A0ABD5MEE3_9EURY</name>
<keyword evidence="2" id="KW-1133">Transmembrane helix</keyword>
<dbReference type="RefSeq" id="WP_372391585.1">
    <property type="nucleotide sequence ID" value="NZ_JBGNYA010000001.1"/>
</dbReference>
<feature type="domain" description="Oxidoreductase molybdopterin-binding" evidence="3">
    <location>
        <begin position="255"/>
        <end position="398"/>
    </location>
</feature>
<comment type="caution">
    <text evidence="5">The sequence shown here is derived from an EMBL/GenBank/DDBJ whole genome shotgun (WGS) entry which is preliminary data.</text>
</comment>
<evidence type="ECO:0000256" key="2">
    <source>
        <dbReference type="SAM" id="Phobius"/>
    </source>
</evidence>
<sequence>MDRRLRLAGAAGIGGVVGSYAVAGYSRQFVVAPIDAFVVRSTPGSLVAFMITNVGEEAHLLHIGLSVALAVGALGAAGVAGYVGAQQIGRASRLAAPVLGGALAWGVAAALTARPVLSLGAAVPVALLVAVEASSLSTAEAANPSAGRRMLLSEVGSLALVALAGALGLLRTRRAESTPAGPESDVDTPATATPEEMQQADAETATAEADLTEVERLIADAESQSLDWAADGLPGLVSEIGGFYNVDIAQFDPEVPSEEWSLTFTGAVGEERTVTFAELTERPVEHRYVTLRCVGEKLNGKKLDTAVWTGTPLKPILEEVDPGGACGCAMLRAEDDYFVQFPVDALEDAFLAWEMNGQPLPKSHGHPVRVLVPGHWGETNVKWVSEIELLEEEANGYWEQRGWHGTGPVNTVAKLWSTTRLDGGEIEVAGHAYAGTRGIERVEVSTDGGETWTDAELSEPLPGDDVWRQWRHVYAPESSHEVVVRAIDGTGAVQPKEESDAYPSGSTGWVSKQVDV</sequence>
<feature type="transmembrane region" description="Helical" evidence="2">
    <location>
        <begin position="119"/>
        <end position="139"/>
    </location>
</feature>
<feature type="region of interest" description="Disordered" evidence="1">
    <location>
        <begin position="174"/>
        <end position="205"/>
    </location>
</feature>
<dbReference type="AlphaFoldDB" id="A0ABD5MEE3"/>
<dbReference type="EMBL" id="JBGNYA010000001">
    <property type="protein sequence ID" value="MFA1610999.1"/>
    <property type="molecule type" value="Genomic_DNA"/>
</dbReference>
<dbReference type="SUPFAM" id="SSF81296">
    <property type="entry name" value="E set domains"/>
    <property type="match status" value="1"/>
</dbReference>
<dbReference type="Pfam" id="PF03404">
    <property type="entry name" value="Mo-co_dimer"/>
    <property type="match status" value="1"/>
</dbReference>
<reference evidence="5 6" key="1">
    <citation type="submission" date="2024-08" db="EMBL/GenBank/DDBJ databases">
        <title>Halobellus sp. MBLA0158 whole genome sequence.</title>
        <authorList>
            <person name="Hwang C.Y."/>
            <person name="Cho E.-S."/>
            <person name="Seo M.-J."/>
        </authorList>
    </citation>
    <scope>NUCLEOTIDE SEQUENCE [LARGE SCALE GENOMIC DNA]</scope>
    <source>
        <strain evidence="5 6">MBLA0158</strain>
    </source>
</reference>